<feature type="signal peptide" evidence="1">
    <location>
        <begin position="1"/>
        <end position="21"/>
    </location>
</feature>
<dbReference type="Gene3D" id="2.40.160.100">
    <property type="match status" value="1"/>
</dbReference>
<dbReference type="EMBL" id="AQHW01000003">
    <property type="protein sequence ID" value="KKB59552.1"/>
    <property type="molecule type" value="Genomic_DNA"/>
</dbReference>
<evidence type="ECO:0000313" key="3">
    <source>
        <dbReference type="EMBL" id="KKB59552.1"/>
    </source>
</evidence>
<keyword evidence="1" id="KW-0732">Signal</keyword>
<proteinExistence type="predicted"/>
<dbReference type="HOGENOM" id="CLU_038567_0_0_10"/>
<feature type="chain" id="PRO_5002489871" description="Alginate export domain-containing protein" evidence="1">
    <location>
        <begin position="22"/>
        <end position="437"/>
    </location>
</feature>
<keyword evidence="4" id="KW-1185">Reference proteome</keyword>
<dbReference type="SUPFAM" id="SSF56935">
    <property type="entry name" value="Porins"/>
    <property type="match status" value="1"/>
</dbReference>
<feature type="domain" description="Alginate export" evidence="2">
    <location>
        <begin position="94"/>
        <end position="399"/>
    </location>
</feature>
<dbReference type="Proteomes" id="UP000033035">
    <property type="component" value="Unassembled WGS sequence"/>
</dbReference>
<protein>
    <recommendedName>
        <fullName evidence="2">Alginate export domain-containing protein</fullName>
    </recommendedName>
</protein>
<dbReference type="InterPro" id="IPR053728">
    <property type="entry name" value="Alginate_Permeability_Chnl"/>
</dbReference>
<dbReference type="PATRIC" id="fig|1203610.3.peg.551"/>
<comment type="caution">
    <text evidence="3">The sequence shown here is derived from an EMBL/GenBank/DDBJ whole genome shotgun (WGS) entry which is preliminary data.</text>
</comment>
<evidence type="ECO:0000313" key="4">
    <source>
        <dbReference type="Proteomes" id="UP000033035"/>
    </source>
</evidence>
<dbReference type="STRING" id="1203610.HMPREF1536_00533"/>
<organism evidence="3 4">
    <name type="scientific">Parabacteroides gordonii MS-1 = DSM 23371</name>
    <dbReference type="NCBI Taxonomy" id="1203610"/>
    <lineage>
        <taxon>Bacteria</taxon>
        <taxon>Pseudomonadati</taxon>
        <taxon>Bacteroidota</taxon>
        <taxon>Bacteroidia</taxon>
        <taxon>Bacteroidales</taxon>
        <taxon>Tannerellaceae</taxon>
        <taxon>Parabacteroides</taxon>
    </lineage>
</organism>
<gene>
    <name evidence="3" type="ORF">HMPREF1536_00533</name>
</gene>
<evidence type="ECO:0000256" key="1">
    <source>
        <dbReference type="SAM" id="SignalP"/>
    </source>
</evidence>
<dbReference type="Pfam" id="PF13372">
    <property type="entry name" value="Alginate_exp"/>
    <property type="match status" value="1"/>
</dbReference>
<dbReference type="AlphaFoldDB" id="A0A0F5JQ82"/>
<evidence type="ECO:0000259" key="2">
    <source>
        <dbReference type="Pfam" id="PF13372"/>
    </source>
</evidence>
<accession>A0A0F5JQ82</accession>
<dbReference type="InterPro" id="IPR025388">
    <property type="entry name" value="Alginate_export_dom"/>
</dbReference>
<name>A0A0F5JQ82_9BACT</name>
<reference evidence="3 4" key="1">
    <citation type="submission" date="2013-04" db="EMBL/GenBank/DDBJ databases">
        <title>The Genome Sequence of Parabacteroides gordonii DSM 23371.</title>
        <authorList>
            <consortium name="The Broad Institute Genomics Platform"/>
            <person name="Earl A."/>
            <person name="Ward D."/>
            <person name="Feldgarden M."/>
            <person name="Gevers D."/>
            <person name="Martens E."/>
            <person name="Sakamoto M."/>
            <person name="Benno Y."/>
            <person name="Suzuki N."/>
            <person name="Matsunaga N."/>
            <person name="Koshihara K."/>
            <person name="Seki M."/>
            <person name="Komiya H."/>
            <person name="Walker B."/>
            <person name="Young S."/>
            <person name="Zeng Q."/>
            <person name="Gargeya S."/>
            <person name="Fitzgerald M."/>
            <person name="Haas B."/>
            <person name="Abouelleil A."/>
            <person name="Allen A.W."/>
            <person name="Alvarado L."/>
            <person name="Arachchi H.M."/>
            <person name="Berlin A.M."/>
            <person name="Chapman S.B."/>
            <person name="Gainer-Dewar J."/>
            <person name="Goldberg J."/>
            <person name="Griggs A."/>
            <person name="Gujja S."/>
            <person name="Hansen M."/>
            <person name="Howarth C."/>
            <person name="Imamovic A."/>
            <person name="Ireland A."/>
            <person name="Larimer J."/>
            <person name="McCowan C."/>
            <person name="Murphy C."/>
            <person name="Pearson M."/>
            <person name="Poon T.W."/>
            <person name="Priest M."/>
            <person name="Roberts A."/>
            <person name="Saif S."/>
            <person name="Shea T."/>
            <person name="Sisk P."/>
            <person name="Sykes S."/>
            <person name="Wortman J."/>
            <person name="Nusbaum C."/>
            <person name="Birren B."/>
        </authorList>
    </citation>
    <scope>NUCLEOTIDE SEQUENCE [LARGE SCALE GENOMIC DNA]</scope>
    <source>
        <strain evidence="3 4">MS-1</strain>
    </source>
</reference>
<sequence>MKKRMIVFSGLLLLGSVWMKADENEAAKDKENTFSMSAQIRPRAEYRNGASNPRYEGEDATGFISNRARLSMNYERDRLSLGLSAQHVGVWGQDPQIDKNGRFILNEAWAQLDFGHGIFAKLGRQSLIYDDERILGGLDWNVAGRYHDALKLGYENSQNKLHLILAFNQNNDSRNAGGTYYNPGAQPYKNMQTLWYKHVCSKAFNASFMFMNLGLEAGDPETQKSDTKYMQLLGTNLYYAPGDWTFGGTFYYEFGKNMANRDVSAFLWALNAAYKINSQWSIALGSDYLSGASNTDGPDADYKAFDPLYGTHHKFYGAMDYYYATPFKTGFNPGLWDNQVKLAYNASSKVNLSLAYHYFSITSDLTVDKKDLDRGLGSEIDLQVDWQIMKDVKLSAGYSTMFGTSTMEAVKGGSKDSWQDWGWLSLNINPRIFMAKW</sequence>
<dbReference type="RefSeq" id="WP_028727827.1">
    <property type="nucleotide sequence ID" value="NZ_AUAE01000019.1"/>
</dbReference>